<evidence type="ECO:0000256" key="3">
    <source>
        <dbReference type="ARBA" id="ARBA00022679"/>
    </source>
</evidence>
<dbReference type="SUPFAM" id="SSF53383">
    <property type="entry name" value="PLP-dependent transferases"/>
    <property type="match status" value="1"/>
</dbReference>
<evidence type="ECO:0000313" key="6">
    <source>
        <dbReference type="EMBL" id="QDU18563.1"/>
    </source>
</evidence>
<gene>
    <name evidence="6" type="primary">lysN</name>
    <name evidence="6" type="ORF">ETAA1_04550</name>
</gene>
<dbReference type="InterPro" id="IPR050859">
    <property type="entry name" value="Class-I_PLP-dep_aminotransf"/>
</dbReference>
<evidence type="ECO:0000313" key="7">
    <source>
        <dbReference type="Proteomes" id="UP000319576"/>
    </source>
</evidence>
<protein>
    <submittedName>
        <fullName evidence="6">2-aminoadipate transaminase</fullName>
        <ecNumber evidence="6">2.6.1.39</ecNumber>
    </submittedName>
</protein>
<dbReference type="Gene3D" id="3.90.1150.10">
    <property type="entry name" value="Aspartate Aminotransferase, domain 1"/>
    <property type="match status" value="1"/>
</dbReference>
<comment type="cofactor">
    <cofactor evidence="1">
        <name>pyridoxal 5'-phosphate</name>
        <dbReference type="ChEBI" id="CHEBI:597326"/>
    </cofactor>
</comment>
<keyword evidence="7" id="KW-1185">Reference proteome</keyword>
<dbReference type="RefSeq" id="WP_145233943.1">
    <property type="nucleotide sequence ID" value="NZ_CP036273.1"/>
</dbReference>
<dbReference type="AlphaFoldDB" id="A0A517XM25"/>
<dbReference type="OrthoDB" id="9802328at2"/>
<keyword evidence="2 6" id="KW-0032">Aminotransferase</keyword>
<dbReference type="CDD" id="cd00609">
    <property type="entry name" value="AAT_like"/>
    <property type="match status" value="1"/>
</dbReference>
<keyword evidence="4" id="KW-0663">Pyridoxal phosphate</keyword>
<dbReference type="GO" id="GO:0030170">
    <property type="term" value="F:pyridoxal phosphate binding"/>
    <property type="evidence" value="ECO:0007669"/>
    <property type="project" value="InterPro"/>
</dbReference>
<keyword evidence="3 6" id="KW-0808">Transferase</keyword>
<dbReference type="Proteomes" id="UP000319576">
    <property type="component" value="Chromosome"/>
</dbReference>
<dbReference type="EMBL" id="CP036273">
    <property type="protein sequence ID" value="QDU18563.1"/>
    <property type="molecule type" value="Genomic_DNA"/>
</dbReference>
<reference evidence="6 7" key="1">
    <citation type="submission" date="2019-02" db="EMBL/GenBank/DDBJ databases">
        <title>Deep-cultivation of Planctomycetes and their phenomic and genomic characterization uncovers novel biology.</title>
        <authorList>
            <person name="Wiegand S."/>
            <person name="Jogler M."/>
            <person name="Boedeker C."/>
            <person name="Pinto D."/>
            <person name="Vollmers J."/>
            <person name="Rivas-Marin E."/>
            <person name="Kohn T."/>
            <person name="Peeters S.H."/>
            <person name="Heuer A."/>
            <person name="Rast P."/>
            <person name="Oberbeckmann S."/>
            <person name="Bunk B."/>
            <person name="Jeske O."/>
            <person name="Meyerdierks A."/>
            <person name="Storesund J.E."/>
            <person name="Kallscheuer N."/>
            <person name="Luecker S."/>
            <person name="Lage O.M."/>
            <person name="Pohl T."/>
            <person name="Merkel B.J."/>
            <person name="Hornburger P."/>
            <person name="Mueller R.-W."/>
            <person name="Bruemmer F."/>
            <person name="Labrenz M."/>
            <person name="Spormann A.M."/>
            <person name="Op den Camp H."/>
            <person name="Overmann J."/>
            <person name="Amann R."/>
            <person name="Jetten M.S.M."/>
            <person name="Mascher T."/>
            <person name="Medema M.H."/>
            <person name="Devos D.P."/>
            <person name="Kaster A.-K."/>
            <person name="Ovreas L."/>
            <person name="Rohde M."/>
            <person name="Galperin M.Y."/>
            <person name="Jogler C."/>
        </authorList>
    </citation>
    <scope>NUCLEOTIDE SEQUENCE [LARGE SCALE GENOMIC DNA]</scope>
    <source>
        <strain evidence="6 7">ETA_A1</strain>
    </source>
</reference>
<organism evidence="6 7">
    <name type="scientific">Urbifossiella limnaea</name>
    <dbReference type="NCBI Taxonomy" id="2528023"/>
    <lineage>
        <taxon>Bacteria</taxon>
        <taxon>Pseudomonadati</taxon>
        <taxon>Planctomycetota</taxon>
        <taxon>Planctomycetia</taxon>
        <taxon>Gemmatales</taxon>
        <taxon>Gemmataceae</taxon>
        <taxon>Urbifossiella</taxon>
    </lineage>
</organism>
<dbReference type="InterPro" id="IPR015422">
    <property type="entry name" value="PyrdxlP-dep_Trfase_small"/>
</dbReference>
<dbReference type="InterPro" id="IPR015424">
    <property type="entry name" value="PyrdxlP-dep_Trfase"/>
</dbReference>
<dbReference type="Gene3D" id="3.40.640.10">
    <property type="entry name" value="Type I PLP-dependent aspartate aminotransferase-like (Major domain)"/>
    <property type="match status" value="1"/>
</dbReference>
<dbReference type="PANTHER" id="PTHR42790">
    <property type="entry name" value="AMINOTRANSFERASE"/>
    <property type="match status" value="1"/>
</dbReference>
<dbReference type="InterPro" id="IPR015421">
    <property type="entry name" value="PyrdxlP-dep_Trfase_major"/>
</dbReference>
<evidence type="ECO:0000256" key="4">
    <source>
        <dbReference type="ARBA" id="ARBA00022898"/>
    </source>
</evidence>
<dbReference type="PANTHER" id="PTHR42790:SF19">
    <property type="entry name" value="KYNURENINE_ALPHA-AMINOADIPATE AMINOTRANSFERASE, MITOCHONDRIAL"/>
    <property type="match status" value="1"/>
</dbReference>
<accession>A0A517XM25</accession>
<dbReference type="Pfam" id="PF00155">
    <property type="entry name" value="Aminotran_1_2"/>
    <property type="match status" value="1"/>
</dbReference>
<dbReference type="GO" id="GO:0047536">
    <property type="term" value="F:2-aminoadipate transaminase activity"/>
    <property type="evidence" value="ECO:0007669"/>
    <property type="project" value="UniProtKB-EC"/>
</dbReference>
<feature type="domain" description="Aminotransferase class I/classII large" evidence="5">
    <location>
        <begin position="33"/>
        <end position="410"/>
    </location>
</feature>
<evidence type="ECO:0000256" key="1">
    <source>
        <dbReference type="ARBA" id="ARBA00001933"/>
    </source>
</evidence>
<dbReference type="GO" id="GO:1901605">
    <property type="term" value="P:alpha-amino acid metabolic process"/>
    <property type="evidence" value="ECO:0007669"/>
    <property type="project" value="TreeGrafter"/>
</dbReference>
<sequence length="433" mass="45891">MPPLPLSDRSGRTTDSPITFFIQKALETPGLISLAAGLVDEGSLPTADVAAAVAAIMADPAAGRAALQYGSTQGLPSLREKVLRHVCAADGVTPGDIGLSPDDVVLTTGSQQLLYLLGEALFDPGDIVLAEAPSYFVYHGVLQSHGVRVVPVPMDDGGLDVAALDAKLADLKRRGELGRVKLVYTVDYFQNPTGLTLAADRRPKLVEVVKKYSTEHRILILEDAAYRELRYTGPDLPSVKRFDPTNEFVAYASTFSKPLSPGLKLGYALLPSDLVAPVLHLKGNHDFGSANLAQHVVDRLLASGAFDRHVEELRRVYRAKRDAMLAALDAEFGDVPGASWTVPGGGLYVWLTLPPGVDAGPAGPLVPAALEAGVLYVPGEFGHVPGEGGELPRNECRLSFGVADAAGVREGVRRLRAAYRTLERAGARGLAAV</sequence>
<dbReference type="EC" id="2.6.1.39" evidence="6"/>
<evidence type="ECO:0000256" key="2">
    <source>
        <dbReference type="ARBA" id="ARBA00022576"/>
    </source>
</evidence>
<evidence type="ECO:0000259" key="5">
    <source>
        <dbReference type="Pfam" id="PF00155"/>
    </source>
</evidence>
<proteinExistence type="predicted"/>
<dbReference type="KEGG" id="uli:ETAA1_04550"/>
<name>A0A517XM25_9BACT</name>
<dbReference type="InterPro" id="IPR004839">
    <property type="entry name" value="Aminotransferase_I/II_large"/>
</dbReference>